<evidence type="ECO:0000313" key="1">
    <source>
        <dbReference type="EMBL" id="GAO45398.1"/>
    </source>
</evidence>
<dbReference type="OrthoDB" id="9801026at2"/>
<dbReference type="AlphaFoldDB" id="A0A0E9N6I2"/>
<dbReference type="STRING" id="1220578.FPE01S_05_00935"/>
<proteinExistence type="predicted"/>
<dbReference type="Gene3D" id="3.30.2310.20">
    <property type="entry name" value="RelE-like"/>
    <property type="match status" value="1"/>
</dbReference>
<comment type="caution">
    <text evidence="1">The sequence shown here is derived from an EMBL/GenBank/DDBJ whole genome shotgun (WGS) entry which is preliminary data.</text>
</comment>
<gene>
    <name evidence="1" type="ORF">FPE01S_05_00935</name>
</gene>
<keyword evidence="2" id="KW-1185">Reference proteome</keyword>
<accession>A0A0E9N6I2</accession>
<dbReference type="Proteomes" id="UP000033121">
    <property type="component" value="Unassembled WGS sequence"/>
</dbReference>
<evidence type="ECO:0000313" key="2">
    <source>
        <dbReference type="Proteomes" id="UP000033121"/>
    </source>
</evidence>
<dbReference type="SUPFAM" id="SSF143011">
    <property type="entry name" value="RelE-like"/>
    <property type="match status" value="1"/>
</dbReference>
<protein>
    <submittedName>
        <fullName evidence="1">Putative toxin-antitoxin system toxin component</fullName>
    </submittedName>
</protein>
<name>A0A0E9N6I2_9BACT</name>
<organism evidence="1 2">
    <name type="scientific">Flavihumibacter petaseus NBRC 106054</name>
    <dbReference type="NCBI Taxonomy" id="1220578"/>
    <lineage>
        <taxon>Bacteria</taxon>
        <taxon>Pseudomonadati</taxon>
        <taxon>Bacteroidota</taxon>
        <taxon>Chitinophagia</taxon>
        <taxon>Chitinophagales</taxon>
        <taxon>Chitinophagaceae</taxon>
        <taxon>Flavihumibacter</taxon>
    </lineage>
</organism>
<dbReference type="InterPro" id="IPR035093">
    <property type="entry name" value="RelE/ParE_toxin_dom_sf"/>
</dbReference>
<reference evidence="1 2" key="1">
    <citation type="submission" date="2015-04" db="EMBL/GenBank/DDBJ databases">
        <title>Whole genome shotgun sequence of Flavihumibacter petaseus NBRC 106054.</title>
        <authorList>
            <person name="Miyazawa S."/>
            <person name="Hosoyama A."/>
            <person name="Hashimoto M."/>
            <person name="Noguchi M."/>
            <person name="Tsuchikane K."/>
            <person name="Ohji S."/>
            <person name="Yamazoe A."/>
            <person name="Ichikawa N."/>
            <person name="Kimura A."/>
            <person name="Fujita N."/>
        </authorList>
    </citation>
    <scope>NUCLEOTIDE SEQUENCE [LARGE SCALE GENOMIC DNA]</scope>
    <source>
        <strain evidence="1 2">NBRC 106054</strain>
    </source>
</reference>
<sequence>MEITFANRLLEKLSADFSKCRQKMGDRRAKLFVSRLNALRDAVILEEVRNLPGRFHELTGERKGQWSCDLDQPYRLIFTPHENPIPTDSHGRYIWLEITGIEIVEIVDYH</sequence>
<dbReference type="EMBL" id="BBWV01000005">
    <property type="protein sequence ID" value="GAO45398.1"/>
    <property type="molecule type" value="Genomic_DNA"/>
</dbReference>